<dbReference type="SUPFAM" id="SSF88697">
    <property type="entry name" value="PUA domain-like"/>
    <property type="match status" value="1"/>
</dbReference>
<evidence type="ECO:0000313" key="3">
    <source>
        <dbReference type="Proteomes" id="UP000297975"/>
    </source>
</evidence>
<organism evidence="2 3">
    <name type="scientific">Filobacillus milosensis</name>
    <dbReference type="NCBI Taxonomy" id="94137"/>
    <lineage>
        <taxon>Bacteria</taxon>
        <taxon>Bacillati</taxon>
        <taxon>Bacillota</taxon>
        <taxon>Bacilli</taxon>
        <taxon>Bacillales</taxon>
        <taxon>Bacillaceae</taxon>
        <taxon>Filobacillus</taxon>
    </lineage>
</organism>
<dbReference type="AlphaFoldDB" id="A0A4Y8IJ56"/>
<dbReference type="Pfam" id="PF04266">
    <property type="entry name" value="ASCH"/>
    <property type="match status" value="1"/>
</dbReference>
<comment type="caution">
    <text evidence="2">The sequence shown here is derived from an EMBL/GenBank/DDBJ whole genome shotgun (WGS) entry which is preliminary data.</text>
</comment>
<gene>
    <name evidence="2" type="ORF">E3U55_10755</name>
</gene>
<dbReference type="PIRSF" id="PIRSF021320">
    <property type="entry name" value="DUF984"/>
    <property type="match status" value="1"/>
</dbReference>
<proteinExistence type="predicted"/>
<protein>
    <submittedName>
        <fullName evidence="2">ASCH domain-containing protein</fullName>
    </submittedName>
</protein>
<dbReference type="Proteomes" id="UP000297975">
    <property type="component" value="Unassembled WGS sequence"/>
</dbReference>
<dbReference type="InterPro" id="IPR009326">
    <property type="entry name" value="DUF984"/>
</dbReference>
<reference evidence="2 3" key="1">
    <citation type="submission" date="2019-03" db="EMBL/GenBank/DDBJ databases">
        <authorList>
            <person name="He R.-H."/>
        </authorList>
    </citation>
    <scope>NUCLEOTIDE SEQUENCE [LARGE SCALE GENOMIC DNA]</scope>
    <source>
        <strain evidence="3">SH 714</strain>
    </source>
</reference>
<dbReference type="InterPro" id="IPR015947">
    <property type="entry name" value="PUA-like_sf"/>
</dbReference>
<feature type="domain" description="ASCH" evidence="1">
    <location>
        <begin position="30"/>
        <end position="153"/>
    </location>
</feature>
<dbReference type="InterPro" id="IPR007374">
    <property type="entry name" value="ASCH_domain"/>
</dbReference>
<evidence type="ECO:0000259" key="1">
    <source>
        <dbReference type="SMART" id="SM01022"/>
    </source>
</evidence>
<keyword evidence="3" id="KW-1185">Reference proteome</keyword>
<evidence type="ECO:0000313" key="2">
    <source>
        <dbReference type="EMBL" id="TFB19626.1"/>
    </source>
</evidence>
<dbReference type="PANTHER" id="PTHR39203:SF1">
    <property type="entry name" value="CYTOPLASMIC PROTEIN"/>
    <property type="match status" value="1"/>
</dbReference>
<dbReference type="SMART" id="SM01022">
    <property type="entry name" value="ASCH"/>
    <property type="match status" value="1"/>
</dbReference>
<accession>A0A4Y8IJ56</accession>
<dbReference type="CDD" id="cd06553">
    <property type="entry name" value="ASCH_Ef3133_like"/>
    <property type="match status" value="1"/>
</dbReference>
<dbReference type="Gene3D" id="3.10.400.10">
    <property type="entry name" value="Sulfate adenylyltransferase"/>
    <property type="match status" value="1"/>
</dbReference>
<name>A0A4Y8IJ56_9BACI</name>
<dbReference type="RefSeq" id="WP_134340424.1">
    <property type="nucleotide sequence ID" value="NZ_SOPW01000010.1"/>
</dbReference>
<dbReference type="OrthoDB" id="9807542at2"/>
<dbReference type="PANTHER" id="PTHR39203">
    <property type="entry name" value="CYTOPLASMIC PROTEIN-RELATED"/>
    <property type="match status" value="1"/>
</dbReference>
<sequence>MNEQSVKTMWQNFLQTLVPKEAAKANYEAWPFGDGPELADELATLVKAGEKTATCSLYQFYIDDSENIPKVGEYNIITDWYGQAILITQTKKVDIVPFNEVSAEFAFKEGEGDKSYEYWRREHIKFFNRELAESNRSFDENMLVVCEEFEVVFE</sequence>
<dbReference type="EMBL" id="SOPW01000010">
    <property type="protein sequence ID" value="TFB19626.1"/>
    <property type="molecule type" value="Genomic_DNA"/>
</dbReference>